<sequence length="87" mass="10251">MNKLKNQFMVYIVRTSGNTLYVGQTNNLHKRLAEHARKKSRGAKYLSSFTSFELVYTEQFPTRSLALKREYELKQLTHKEKEALLVK</sequence>
<organism evidence="3 4">
    <name type="scientific">Candidatus Gottesmanbacteria bacterium GW2011_GWA1_43_11</name>
    <dbReference type="NCBI Taxonomy" id="1618436"/>
    <lineage>
        <taxon>Bacteria</taxon>
        <taxon>Candidatus Gottesmaniibacteriota</taxon>
    </lineage>
</organism>
<comment type="caution">
    <text evidence="3">The sequence shown here is derived from an EMBL/GenBank/DDBJ whole genome shotgun (WGS) entry which is preliminary data.</text>
</comment>
<evidence type="ECO:0000313" key="3">
    <source>
        <dbReference type="EMBL" id="KKS83827.1"/>
    </source>
</evidence>
<evidence type="ECO:0000259" key="2">
    <source>
        <dbReference type="PROSITE" id="PS50164"/>
    </source>
</evidence>
<protein>
    <submittedName>
        <fullName evidence="3">GIY-YIG catalytic domain protein</fullName>
    </submittedName>
</protein>
<dbReference type="SUPFAM" id="SSF82771">
    <property type="entry name" value="GIY-YIG endonuclease"/>
    <property type="match status" value="1"/>
</dbReference>
<dbReference type="AlphaFoldDB" id="A0A0G1CE66"/>
<accession>A0A0G1CE66</accession>
<gene>
    <name evidence="3" type="ORF">UV59_C0031G0014</name>
</gene>
<dbReference type="PROSITE" id="PS50164">
    <property type="entry name" value="GIY_YIG"/>
    <property type="match status" value="1"/>
</dbReference>
<dbReference type="InterPro" id="IPR000305">
    <property type="entry name" value="GIY-YIG_endonuc"/>
</dbReference>
<dbReference type="InterPro" id="IPR035901">
    <property type="entry name" value="GIY-YIG_endonuc_sf"/>
</dbReference>
<dbReference type="SMART" id="SM00465">
    <property type="entry name" value="GIYc"/>
    <property type="match status" value="1"/>
</dbReference>
<dbReference type="PANTHER" id="PTHR34477:SF1">
    <property type="entry name" value="UPF0213 PROTEIN YHBQ"/>
    <property type="match status" value="1"/>
</dbReference>
<feature type="domain" description="GIY-YIG" evidence="2">
    <location>
        <begin position="6"/>
        <end position="83"/>
    </location>
</feature>
<evidence type="ECO:0000313" key="4">
    <source>
        <dbReference type="Proteomes" id="UP000034543"/>
    </source>
</evidence>
<dbReference type="InterPro" id="IPR050190">
    <property type="entry name" value="UPF0213_domain"/>
</dbReference>
<dbReference type="Proteomes" id="UP000034543">
    <property type="component" value="Unassembled WGS sequence"/>
</dbReference>
<dbReference type="STRING" id="1618436.UV59_C0031G0014"/>
<name>A0A0G1CE66_9BACT</name>
<dbReference type="Gene3D" id="3.40.1440.10">
    <property type="entry name" value="GIY-YIG endonuclease"/>
    <property type="match status" value="1"/>
</dbReference>
<reference evidence="3 4" key="1">
    <citation type="journal article" date="2015" name="Nature">
        <title>rRNA introns, odd ribosomes, and small enigmatic genomes across a large radiation of phyla.</title>
        <authorList>
            <person name="Brown C.T."/>
            <person name="Hug L.A."/>
            <person name="Thomas B.C."/>
            <person name="Sharon I."/>
            <person name="Castelle C.J."/>
            <person name="Singh A."/>
            <person name="Wilkins M.J."/>
            <person name="Williams K.H."/>
            <person name="Banfield J.F."/>
        </authorList>
    </citation>
    <scope>NUCLEOTIDE SEQUENCE [LARGE SCALE GENOMIC DNA]</scope>
</reference>
<dbReference type="PANTHER" id="PTHR34477">
    <property type="entry name" value="UPF0213 PROTEIN YHBQ"/>
    <property type="match status" value="1"/>
</dbReference>
<dbReference type="Pfam" id="PF01541">
    <property type="entry name" value="GIY-YIG"/>
    <property type="match status" value="1"/>
</dbReference>
<comment type="similarity">
    <text evidence="1">Belongs to the UPF0213 family.</text>
</comment>
<proteinExistence type="inferred from homology"/>
<evidence type="ECO:0000256" key="1">
    <source>
        <dbReference type="ARBA" id="ARBA00007435"/>
    </source>
</evidence>
<dbReference type="EMBL" id="LCFB01000031">
    <property type="protein sequence ID" value="KKS83827.1"/>
    <property type="molecule type" value="Genomic_DNA"/>
</dbReference>
<dbReference type="CDD" id="cd10456">
    <property type="entry name" value="GIY-YIG_UPF0213"/>
    <property type="match status" value="1"/>
</dbReference>